<evidence type="ECO:0000256" key="5">
    <source>
        <dbReference type="ARBA" id="ARBA00023239"/>
    </source>
</evidence>
<comment type="cofactor">
    <cofactor evidence="1">
        <name>NAD(+)</name>
        <dbReference type="ChEBI" id="CHEBI:57540"/>
    </cofactor>
</comment>
<evidence type="ECO:0000259" key="7">
    <source>
        <dbReference type="Pfam" id="PF24621"/>
    </source>
</evidence>
<sequence length="375" mass="39579">MEPAERGGVADRRALRAVTLRCGARTGLASYCAGTAQPALPPWPSSGGRVLVTDVNACASPWLGARSVTARTAGSQLMLILGSGEGYKGFLYLRLILQAMLRGGMGRDAMVLALGGGVVGDVAGLAAACFMRGVRLAQHPTTLLACVDSSMGGKVGINTGSFKNAVGVIYPPCTMVARMGRVSTLPERQWQAGVAEAAKMAACLDRDFCNWLEAHAQDVALRAAPVVASMVTRCAELKSYVTARDDVEVGVRACLNLGHTIGHAAESGMRYRHWLHGEAVSMGVALMAHASHRLGLLTRDDATRLLRLLSSLRLPVRRPLGVDAVRLSCALAADKKNRGTSVCVVLLRDIGECCAREVPRAAVLNVWANASPRNS</sequence>
<keyword evidence="4" id="KW-0057">Aromatic amino acid biosynthesis</keyword>
<accession>A0A143WNN3</accession>
<evidence type="ECO:0000313" key="9">
    <source>
        <dbReference type="Proteomes" id="UP000075242"/>
    </source>
</evidence>
<dbReference type="Pfam" id="PF24621">
    <property type="entry name" value="DHQS_C"/>
    <property type="match status" value="1"/>
</dbReference>
<keyword evidence="5 8" id="KW-0456">Lyase</keyword>
<dbReference type="InterPro" id="IPR056179">
    <property type="entry name" value="DHQS_C"/>
</dbReference>
<reference evidence="9" key="1">
    <citation type="submission" date="2016-01" db="EMBL/GenBank/DDBJ databases">
        <authorList>
            <person name="Husnik F."/>
        </authorList>
    </citation>
    <scope>NUCLEOTIDE SEQUENCE [LARGE SCALE GENOMIC DNA]</scope>
</reference>
<protein>
    <submittedName>
        <fullName evidence="8">3-dehydroquinate synthase</fullName>
        <ecNumber evidence="8">4.2.3.4</ecNumber>
    </submittedName>
</protein>
<name>A0A143WNN3_TREPR</name>
<dbReference type="PANTHER" id="PTHR43622:SF7">
    <property type="entry name" value="3-DEHYDROQUINATE SYNTHASE, CHLOROPLASTIC"/>
    <property type="match status" value="1"/>
</dbReference>
<dbReference type="GO" id="GO:0008652">
    <property type="term" value="P:amino acid biosynthetic process"/>
    <property type="evidence" value="ECO:0007669"/>
    <property type="project" value="UniProtKB-KW"/>
</dbReference>
<evidence type="ECO:0000256" key="2">
    <source>
        <dbReference type="ARBA" id="ARBA00022605"/>
    </source>
</evidence>
<proteinExistence type="predicted"/>
<dbReference type="InterPro" id="IPR050071">
    <property type="entry name" value="Dehydroquinate_synthase"/>
</dbReference>
<evidence type="ECO:0000259" key="6">
    <source>
        <dbReference type="Pfam" id="PF01761"/>
    </source>
</evidence>
<dbReference type="GO" id="GO:0009073">
    <property type="term" value="P:aromatic amino acid family biosynthetic process"/>
    <property type="evidence" value="ECO:0007669"/>
    <property type="project" value="UniProtKB-KW"/>
</dbReference>
<gene>
    <name evidence="8" type="primary">aroB</name>
    <name evidence="8" type="ORF">MHIR_TP00115</name>
</gene>
<dbReference type="SUPFAM" id="SSF56796">
    <property type="entry name" value="Dehydroquinate synthase-like"/>
    <property type="match status" value="1"/>
</dbReference>
<evidence type="ECO:0000313" key="8">
    <source>
        <dbReference type="EMBL" id="CUX76735.1"/>
    </source>
</evidence>
<keyword evidence="2" id="KW-0028">Amino-acid biosynthesis</keyword>
<dbReference type="CDD" id="cd08195">
    <property type="entry name" value="DHQS"/>
    <property type="match status" value="1"/>
</dbReference>
<feature type="domain" description="3-dehydroquinate synthase N-terminal" evidence="6">
    <location>
        <begin position="80"/>
        <end position="191"/>
    </location>
</feature>
<dbReference type="Proteomes" id="UP000075242">
    <property type="component" value="Chromosome I"/>
</dbReference>
<dbReference type="InterPro" id="IPR030960">
    <property type="entry name" value="DHQS/DOIS_N"/>
</dbReference>
<dbReference type="Gene3D" id="3.40.50.1970">
    <property type="match status" value="1"/>
</dbReference>
<dbReference type="AlphaFoldDB" id="A0A143WNN3"/>
<evidence type="ECO:0000256" key="3">
    <source>
        <dbReference type="ARBA" id="ARBA00023027"/>
    </source>
</evidence>
<dbReference type="PANTHER" id="PTHR43622">
    <property type="entry name" value="3-DEHYDROQUINATE SYNTHASE"/>
    <property type="match status" value="1"/>
</dbReference>
<evidence type="ECO:0000256" key="1">
    <source>
        <dbReference type="ARBA" id="ARBA00001911"/>
    </source>
</evidence>
<dbReference type="Pfam" id="PF01761">
    <property type="entry name" value="DHQ_synthase"/>
    <property type="match status" value="1"/>
</dbReference>
<feature type="domain" description="3-dehydroquinate synthase C-terminal" evidence="7">
    <location>
        <begin position="193"/>
        <end position="337"/>
    </location>
</feature>
<dbReference type="EMBL" id="LN999011">
    <property type="protein sequence ID" value="CUX76735.1"/>
    <property type="molecule type" value="Genomic_DNA"/>
</dbReference>
<dbReference type="EC" id="4.2.3.4" evidence="8"/>
<keyword evidence="3" id="KW-0520">NAD</keyword>
<organism evidence="8 9">
    <name type="scientific">Tremblaya princeps</name>
    <dbReference type="NCBI Taxonomy" id="189385"/>
    <lineage>
        <taxon>Bacteria</taxon>
        <taxon>Pseudomonadati</taxon>
        <taxon>Pseudomonadota</taxon>
        <taxon>Betaproteobacteria</taxon>
        <taxon>Candidatus Tremblayella</taxon>
    </lineage>
</organism>
<dbReference type="Gene3D" id="1.20.1090.10">
    <property type="entry name" value="Dehydroquinate synthase-like - alpha domain"/>
    <property type="match status" value="1"/>
</dbReference>
<dbReference type="PATRIC" id="fig|189385.8.peg.122"/>
<dbReference type="GO" id="GO:0003856">
    <property type="term" value="F:3-dehydroquinate synthase activity"/>
    <property type="evidence" value="ECO:0007669"/>
    <property type="project" value="UniProtKB-EC"/>
</dbReference>
<evidence type="ECO:0000256" key="4">
    <source>
        <dbReference type="ARBA" id="ARBA00023141"/>
    </source>
</evidence>